<evidence type="ECO:0000313" key="2">
    <source>
        <dbReference type="EMBL" id="ROI00707.1"/>
    </source>
</evidence>
<gene>
    <name evidence="3" type="ORF">BCF50_0061</name>
    <name evidence="2" type="ORF">EGI05_07485</name>
</gene>
<evidence type="ECO:0000313" key="5">
    <source>
        <dbReference type="Proteomes" id="UP000295709"/>
    </source>
</evidence>
<dbReference type="EMBL" id="SOQW01000001">
    <property type="protein sequence ID" value="TDX94298.1"/>
    <property type="molecule type" value="Genomic_DNA"/>
</dbReference>
<keyword evidence="5" id="KW-1185">Reference proteome</keyword>
<feature type="compositionally biased region" description="Low complexity" evidence="1">
    <location>
        <begin position="59"/>
        <end position="71"/>
    </location>
</feature>
<evidence type="ECO:0000313" key="3">
    <source>
        <dbReference type="EMBL" id="TDX94298.1"/>
    </source>
</evidence>
<sequence length="78" mass="8437">MKNFLLLLGMALFVLSCKKTETQDNNNIDSATISNDTISDTITSTAPADTLSAAQDSINRSNTRNGNMNNNKADSLNR</sequence>
<dbReference type="Proteomes" id="UP000295709">
    <property type="component" value="Unassembled WGS sequence"/>
</dbReference>
<evidence type="ECO:0000313" key="4">
    <source>
        <dbReference type="Proteomes" id="UP000269375"/>
    </source>
</evidence>
<proteinExistence type="predicted"/>
<dbReference type="PROSITE" id="PS51257">
    <property type="entry name" value="PROKAR_LIPOPROTEIN"/>
    <property type="match status" value="1"/>
</dbReference>
<feature type="region of interest" description="Disordered" evidence="1">
    <location>
        <begin position="49"/>
        <end position="78"/>
    </location>
</feature>
<reference evidence="3 5" key="2">
    <citation type="submission" date="2019-03" db="EMBL/GenBank/DDBJ databases">
        <title>Genomic Encyclopedia of Archaeal and Bacterial Type Strains, Phase II (KMG-II): from individual species to whole genera.</title>
        <authorList>
            <person name="Goeker M."/>
        </authorList>
    </citation>
    <scope>NUCLEOTIDE SEQUENCE [LARGE SCALE GENOMIC DNA]</scope>
    <source>
        <strain evidence="3 5">DSM 15235</strain>
    </source>
</reference>
<comment type="caution">
    <text evidence="2">The sequence shown here is derived from an EMBL/GenBank/DDBJ whole genome shotgun (WGS) entry which is preliminary data.</text>
</comment>
<dbReference type="AlphaFoldDB" id="A0A3N0W6N3"/>
<dbReference type="EMBL" id="RJTX01000001">
    <property type="protein sequence ID" value="ROI00707.1"/>
    <property type="molecule type" value="Genomic_DNA"/>
</dbReference>
<organism evidence="2 4">
    <name type="scientific">Chryseobacterium daecheongense</name>
    <dbReference type="NCBI Taxonomy" id="192389"/>
    <lineage>
        <taxon>Bacteria</taxon>
        <taxon>Pseudomonadati</taxon>
        <taxon>Bacteroidota</taxon>
        <taxon>Flavobacteriia</taxon>
        <taxon>Flavobacteriales</taxon>
        <taxon>Weeksellaceae</taxon>
        <taxon>Chryseobacterium group</taxon>
        <taxon>Chryseobacterium</taxon>
    </lineage>
</organism>
<evidence type="ECO:0000256" key="1">
    <source>
        <dbReference type="SAM" id="MobiDB-lite"/>
    </source>
</evidence>
<accession>A0A3N0W6N3</accession>
<dbReference type="RefSeq" id="WP_123262399.1">
    <property type="nucleotide sequence ID" value="NZ_RJTX01000001.1"/>
</dbReference>
<reference evidence="4" key="1">
    <citation type="submission" date="2018-11" db="EMBL/GenBank/DDBJ databases">
        <title>Proposal to divide the Flavobacteriaceae and reorganize its genera based on Amino Acid Identity values calculated from whole genome sequences.</title>
        <authorList>
            <person name="Nicholson A.C."/>
            <person name="Gulvik C.A."/>
            <person name="Whitney A.M."/>
            <person name="Humrighouse B.W."/>
            <person name="Bell M."/>
            <person name="Holmes B."/>
            <person name="Steigerwalt A."/>
            <person name="Villarma A."/>
            <person name="Sheth M."/>
            <person name="Batra D."/>
            <person name="Pryor J."/>
            <person name="Bernardet J.-F."/>
            <person name="Hugo C."/>
            <person name="Kampfer P."/>
            <person name="Newman J."/>
            <person name="Mcquiston J.R."/>
        </authorList>
    </citation>
    <scope>NUCLEOTIDE SEQUENCE [LARGE SCALE GENOMIC DNA]</scope>
    <source>
        <strain evidence="4">DSM 15235</strain>
    </source>
</reference>
<name>A0A3N0W6N3_9FLAO</name>
<protein>
    <submittedName>
        <fullName evidence="2">Uncharacterized protein</fullName>
    </submittedName>
</protein>
<dbReference type="Proteomes" id="UP000269375">
    <property type="component" value="Unassembled WGS sequence"/>
</dbReference>